<name>A0AAD5X497_9FUNG</name>
<dbReference type="EMBL" id="JADGJD010000139">
    <property type="protein sequence ID" value="KAJ3054403.1"/>
    <property type="molecule type" value="Genomic_DNA"/>
</dbReference>
<organism evidence="2 3">
    <name type="scientific">Rhizophlyctis rosea</name>
    <dbReference type="NCBI Taxonomy" id="64517"/>
    <lineage>
        <taxon>Eukaryota</taxon>
        <taxon>Fungi</taxon>
        <taxon>Fungi incertae sedis</taxon>
        <taxon>Chytridiomycota</taxon>
        <taxon>Chytridiomycota incertae sedis</taxon>
        <taxon>Chytridiomycetes</taxon>
        <taxon>Rhizophlyctidales</taxon>
        <taxon>Rhizophlyctidaceae</taxon>
        <taxon>Rhizophlyctis</taxon>
    </lineage>
</organism>
<keyword evidence="3" id="KW-1185">Reference proteome</keyword>
<sequence length="265" mass="30238">MSLILKITNTIVFLFFLGSNLYTIVDEHHVSTPWGQHPTYLTPDYWAFYIWGLTYFLLAGFTVWQWIPNSEEVNITVNDVYSHHYALAAITSALWRTLWSENHLWLSALVILFSYLSLGHLVANLHRARVEAGTPSTLIQRVFVHTPIYLWWHTTGFVLLLNILAIVTHFYDATKPSVWDVIATEVAFLVLLSHAVGTTEANDNHLPGNLVLSWFLFAVAAHQPHPIIRWSAIIVGVIALVYPFKALLRRRTAEETPLLRPDSDV</sequence>
<reference evidence="2" key="1">
    <citation type="submission" date="2020-05" db="EMBL/GenBank/DDBJ databases">
        <title>Phylogenomic resolution of chytrid fungi.</title>
        <authorList>
            <person name="Stajich J.E."/>
            <person name="Amses K."/>
            <person name="Simmons R."/>
            <person name="Seto K."/>
            <person name="Myers J."/>
            <person name="Bonds A."/>
            <person name="Quandt C.A."/>
            <person name="Barry K."/>
            <person name="Liu P."/>
            <person name="Grigoriev I."/>
            <person name="Longcore J.E."/>
            <person name="James T.Y."/>
        </authorList>
    </citation>
    <scope>NUCLEOTIDE SEQUENCE</scope>
    <source>
        <strain evidence="2">JEL0318</strain>
    </source>
</reference>
<feature type="transmembrane region" description="Helical" evidence="1">
    <location>
        <begin position="45"/>
        <end position="68"/>
    </location>
</feature>
<protein>
    <submittedName>
        <fullName evidence="2">Uncharacterized protein</fullName>
    </submittedName>
</protein>
<feature type="transmembrane region" description="Helical" evidence="1">
    <location>
        <begin position="80"/>
        <end position="98"/>
    </location>
</feature>
<keyword evidence="1" id="KW-1133">Transmembrane helix</keyword>
<feature type="transmembrane region" description="Helical" evidence="1">
    <location>
        <begin position="149"/>
        <end position="171"/>
    </location>
</feature>
<feature type="transmembrane region" description="Helical" evidence="1">
    <location>
        <begin position="227"/>
        <end position="244"/>
    </location>
</feature>
<keyword evidence="1" id="KW-0472">Membrane</keyword>
<feature type="transmembrane region" description="Helical" evidence="1">
    <location>
        <begin position="7"/>
        <end position="25"/>
    </location>
</feature>
<gene>
    <name evidence="2" type="ORF">HK097_001874</name>
</gene>
<feature type="transmembrane region" description="Helical" evidence="1">
    <location>
        <begin position="104"/>
        <end position="123"/>
    </location>
</feature>
<accession>A0AAD5X497</accession>
<evidence type="ECO:0000313" key="2">
    <source>
        <dbReference type="EMBL" id="KAJ3054403.1"/>
    </source>
</evidence>
<keyword evidence="1" id="KW-0812">Transmembrane</keyword>
<dbReference type="AlphaFoldDB" id="A0AAD5X497"/>
<evidence type="ECO:0000313" key="3">
    <source>
        <dbReference type="Proteomes" id="UP001212841"/>
    </source>
</evidence>
<dbReference type="Proteomes" id="UP001212841">
    <property type="component" value="Unassembled WGS sequence"/>
</dbReference>
<evidence type="ECO:0000256" key="1">
    <source>
        <dbReference type="SAM" id="Phobius"/>
    </source>
</evidence>
<comment type="caution">
    <text evidence="2">The sequence shown here is derived from an EMBL/GenBank/DDBJ whole genome shotgun (WGS) entry which is preliminary data.</text>
</comment>
<proteinExistence type="predicted"/>